<keyword evidence="3" id="KW-1185">Reference proteome</keyword>
<dbReference type="EMBL" id="WRXO01000007">
    <property type="protein sequence ID" value="MVT43382.1"/>
    <property type="molecule type" value="Genomic_DNA"/>
</dbReference>
<protein>
    <submittedName>
        <fullName evidence="2">HD domain-containing protein</fullName>
    </submittedName>
</protein>
<dbReference type="Gene3D" id="1.10.3210.10">
    <property type="entry name" value="Hypothetical protein af1432"/>
    <property type="match status" value="1"/>
</dbReference>
<reference evidence="2 3" key="1">
    <citation type="submission" date="2019-12" db="EMBL/GenBank/DDBJ databases">
        <title>The draft genomic sequence of strain Chitinophaga oryziterrae JCM 16595.</title>
        <authorList>
            <person name="Zhang X."/>
        </authorList>
    </citation>
    <scope>NUCLEOTIDE SEQUENCE [LARGE SCALE GENOMIC DNA]</scope>
    <source>
        <strain evidence="2 3">JCM 16595</strain>
    </source>
</reference>
<dbReference type="OrthoDB" id="5728337at2"/>
<evidence type="ECO:0000259" key="1">
    <source>
        <dbReference type="SMART" id="SM00471"/>
    </source>
</evidence>
<dbReference type="SUPFAM" id="SSF109604">
    <property type="entry name" value="HD-domain/PDEase-like"/>
    <property type="match status" value="1"/>
</dbReference>
<dbReference type="RefSeq" id="WP_157301992.1">
    <property type="nucleotide sequence ID" value="NZ_BAAAZB010000015.1"/>
</dbReference>
<dbReference type="InterPro" id="IPR003607">
    <property type="entry name" value="HD/PDEase_dom"/>
</dbReference>
<dbReference type="Pfam" id="PF01966">
    <property type="entry name" value="HD"/>
    <property type="match status" value="1"/>
</dbReference>
<dbReference type="SMART" id="SM00471">
    <property type="entry name" value="HDc"/>
    <property type="match status" value="1"/>
</dbReference>
<dbReference type="Proteomes" id="UP000468388">
    <property type="component" value="Unassembled WGS sequence"/>
</dbReference>
<dbReference type="InterPro" id="IPR006674">
    <property type="entry name" value="HD_domain"/>
</dbReference>
<evidence type="ECO:0000313" key="2">
    <source>
        <dbReference type="EMBL" id="MVT43382.1"/>
    </source>
</evidence>
<dbReference type="AlphaFoldDB" id="A0A6N8JGV0"/>
<comment type="caution">
    <text evidence="2">The sequence shown here is derived from an EMBL/GenBank/DDBJ whole genome shotgun (WGS) entry which is preliminary data.</text>
</comment>
<evidence type="ECO:0000313" key="3">
    <source>
        <dbReference type="Proteomes" id="UP000468388"/>
    </source>
</evidence>
<proteinExistence type="predicted"/>
<accession>A0A6N8JGV0</accession>
<organism evidence="2 3">
    <name type="scientific">Chitinophaga oryziterrae</name>
    <dbReference type="NCBI Taxonomy" id="1031224"/>
    <lineage>
        <taxon>Bacteria</taxon>
        <taxon>Pseudomonadati</taxon>
        <taxon>Bacteroidota</taxon>
        <taxon>Chitinophagia</taxon>
        <taxon>Chitinophagales</taxon>
        <taxon>Chitinophagaceae</taxon>
        <taxon>Chitinophaga</taxon>
    </lineage>
</organism>
<feature type="domain" description="HD/PDEase" evidence="1">
    <location>
        <begin position="26"/>
        <end position="141"/>
    </location>
</feature>
<dbReference type="CDD" id="cd00077">
    <property type="entry name" value="HDc"/>
    <property type="match status" value="1"/>
</dbReference>
<gene>
    <name evidence="2" type="ORF">GO495_22480</name>
</gene>
<sequence length="198" mass="23485">MDLVFTESLVREYVTDLFARLTSPYLIYHNLTHTEEVVIHAKEITKYYELDERTDFIISVAAWFHDTGHLVAEMEVHEEAGVDIMGSFLEKEHINDDLIAPIAECIMATRYPPTPKSRMEEIICDADTYHFGTKYLEITDDLVRREMELRENKQFPHWYENTIQLLKDHRFFTSYCRNKLDAGKAQNIRYLEEKIKSR</sequence>
<name>A0A6N8JGV0_9BACT</name>